<keyword evidence="3" id="KW-0119">Carbohydrate metabolism</keyword>
<organism evidence="6 7">
    <name type="scientific">Labedella populi</name>
    <dbReference type="NCBI Taxonomy" id="2498850"/>
    <lineage>
        <taxon>Bacteria</taxon>
        <taxon>Bacillati</taxon>
        <taxon>Actinomycetota</taxon>
        <taxon>Actinomycetes</taxon>
        <taxon>Micrococcales</taxon>
        <taxon>Microbacteriaceae</taxon>
        <taxon>Labedella</taxon>
    </lineage>
</organism>
<dbReference type="InterPro" id="IPR003961">
    <property type="entry name" value="FN3_dom"/>
</dbReference>
<dbReference type="InterPro" id="IPR050964">
    <property type="entry name" value="Striated_Muscle_Regulatory"/>
</dbReference>
<dbReference type="GO" id="GO:0016798">
    <property type="term" value="F:hydrolase activity, acting on glycosyl bonds"/>
    <property type="evidence" value="ECO:0007669"/>
    <property type="project" value="UniProtKB-KW"/>
</dbReference>
<name>A0A444QCF6_9MICO</name>
<feature type="compositionally biased region" description="Polar residues" evidence="4">
    <location>
        <begin position="1648"/>
        <end position="1659"/>
    </location>
</feature>
<evidence type="ECO:0000256" key="1">
    <source>
        <dbReference type="ARBA" id="ARBA00022737"/>
    </source>
</evidence>
<evidence type="ECO:0000313" key="7">
    <source>
        <dbReference type="Proteomes" id="UP000288603"/>
    </source>
</evidence>
<dbReference type="PANTHER" id="PTHR13817:SF73">
    <property type="entry name" value="FIBRONECTIN TYPE-III DOMAIN-CONTAINING PROTEIN"/>
    <property type="match status" value="1"/>
</dbReference>
<dbReference type="SUPFAM" id="SSF49265">
    <property type="entry name" value="Fibronectin type III"/>
    <property type="match status" value="2"/>
</dbReference>
<reference evidence="6 7" key="1">
    <citation type="submission" date="2018-12" db="EMBL/GenBank/DDBJ databases">
        <authorList>
            <person name="Li F."/>
        </authorList>
    </citation>
    <scope>NUCLEOTIDE SEQUENCE [LARGE SCALE GENOMIC DNA]</scope>
    <source>
        <strain evidence="6 7">8H24J-4-2</strain>
    </source>
</reference>
<evidence type="ECO:0000256" key="3">
    <source>
        <dbReference type="ARBA" id="ARBA00023326"/>
    </source>
</evidence>
<dbReference type="Pfam" id="PF17963">
    <property type="entry name" value="Big_9"/>
    <property type="match status" value="6"/>
</dbReference>
<keyword evidence="1" id="KW-0677">Repeat</keyword>
<evidence type="ECO:0000256" key="4">
    <source>
        <dbReference type="SAM" id="MobiDB-lite"/>
    </source>
</evidence>
<evidence type="ECO:0000313" key="6">
    <source>
        <dbReference type="EMBL" id="RWZ64318.1"/>
    </source>
</evidence>
<dbReference type="Gene3D" id="2.60.40.3440">
    <property type="match status" value="1"/>
</dbReference>
<comment type="caution">
    <text evidence="6">The sequence shown here is derived from an EMBL/GenBank/DDBJ whole genome shotgun (WGS) entry which is preliminary data.</text>
</comment>
<feature type="compositionally biased region" description="Acidic residues" evidence="4">
    <location>
        <begin position="366"/>
        <end position="378"/>
    </location>
</feature>
<feature type="region of interest" description="Disordered" evidence="4">
    <location>
        <begin position="366"/>
        <end position="402"/>
    </location>
</feature>
<keyword evidence="3" id="KW-0624">Polysaccharide degradation</keyword>
<dbReference type="OrthoDB" id="5241356at2"/>
<keyword evidence="2" id="KW-0378">Hydrolase</keyword>
<accession>A0A444QCF6</accession>
<dbReference type="Proteomes" id="UP000288603">
    <property type="component" value="Unassembled WGS sequence"/>
</dbReference>
<dbReference type="EMBL" id="RZNC01000002">
    <property type="protein sequence ID" value="RWZ64318.1"/>
    <property type="molecule type" value="Genomic_DNA"/>
</dbReference>
<dbReference type="Pfam" id="PF00041">
    <property type="entry name" value="fn3"/>
    <property type="match status" value="1"/>
</dbReference>
<dbReference type="InterPro" id="IPR013783">
    <property type="entry name" value="Ig-like_fold"/>
</dbReference>
<sequence>MMMRAWLGRHRRRVFSGAAATAVVAVLGTLAVTSVGYRTQNTELDDAAVWVVNGQDGAIGRANLEVLELNSAFRVEANDLDVLQRGETVVAVDRTRSTIARVDVATATHDEDVPLPPGTETVGLAGDRVVIVADGDVWFVPLDGLGDFDAATEPVLTLGAGAVSALSPSGRLVVYSPSLGELSSLDAATEDEVTETRAVDAFAGADVGITTIGDSTVLLDADSGVIDVDGSRRTLDGATGAVLQEPSDRGSAVAIATSTGLLEVPLDGDGAPVVIADAEGEPAAPLVAGDCLYGAWDGGTLVERCGSADPRVSMLEGLGDGAAPRFRENRGRVLLNDGRSGRSWAVQDGDALIDDWAALLDDDADRQDVEQNDEDAPPEYETTPSPPNAVDDEFGARPGRTSPLPVLLNDYDPNGDVLVIDEVESLPEDVGRLDVVAEGQSLQVALADEASGTFSFGYTVSDGRGGSASATVELTVRAAGENAAPVQVRAPKTLVAAGARVTTNALTTWFDPDGDPFYLVSSAASAPELALSKPDGTVVFTSSGETTGRSDVSLVVSDGTAQGAGRLSVTVRERDDVPVIVEPFSAVAHVGQEITISPLAHARGGVQAIRLAGVSERDGARMVPDYDAGSFRFTGETAGVYYVDFSLTDGTSTTAGVVRVQVTTPPAVGEAPVAAPHTVFVRAGTPSTVDVLETDRDPAGGVLLVTDVDTTALASSVRVEVLAQRSVRVVLAGPIDAPVSFPYTISNGYAATTGSITVIGIPEPERPQPPIATADSVSVRVGDVVDIPVLDNDEHPDGSQLTLSADLPRGLPAEAGLVFVSGDVVRYLAPPTPGDFTITYRVAGPDGQWADADVTMSVREIDRSSNTPPSPRTVTARVFTGETVRVEVPLSGIDPDGDSVQLVGQSSSPELGNVVASGSTWFDYEAGAYAAGTDSFEYTVVDTLGAQSTALVRIGVATRADAARNPVAVEDLVVTRPNRTVTVPVLENDSDPDGGSLAVVSVTSSDTGVAATIVGGAVEVELPDVEDQFGFVYTIANDRGGSSSNFITIVTDADAPPAVPVARDAIVRVEDVLDRDSVTVDVRANVTYLDGPVSELDVDVPARFADVATVDDRGSVVVEIGDSSRVVPFSVSNPEEDGVEGWAFVRVPGLEDALPQLRSAADAVTVRSGETVRIELSEHVVAIGDRDVRLTERSAVRAAHANGDELVVDDDTLEFTSADEYFGPASILFEVTDGDGADDPDGRIATLVLPITVTPRDNQPPVFTGATLDVEPGESHTLDLRRLTTYPYPENLGELSFSLAAAAPDGIVIAIDGSSLDLSVASSTAVGTNVSLPIAVVDADNEGTSGRIDVRVVPSTLPLASPAPDSVPVSRGSTTTIDVLANDGATNPFPDTPLSVVAVRGLDGGALPAGVSISPSQGGALLTVNVAADAAIADVTLQYQVADATRDPSRLVWGTVRVSVRDRPEPVTALSLRSVSDRSLTLGWTPGAFNNAPIKSFTVTLTSVATGDVLSATPCSSSVCTVGTPGNGRENAVRVEVTATNDVGTSDPTALGAAVWSDLIPPAPATLSSSPLDSGLRVSWTKPSDSSGASPIVAYDVTVGSITQTVTVSRSDPAGTRYVENITSASIPNGTPVAFAVQSRNDFAGASPQWNRASGSNTPAGAPLVSGSPSADADRSSGTRVTVSWAGLFSGNGAALQRFYVALSSDGSLPSCRVDGLDQGNPQLSISDPDGEFINAGTATSHTFSDLTPNTDYRAVVFAYNGQGCTRSAEVSATPLQRPGVPEPPAFGRLAKFSDGLYSYSVGAIEYSSGGGALSTTISYRATGNGVATEGVIDSSRFIVPIDRQYGYALDVQFQVCEQFGAGTLCSEWSSPVRTPEAVVSTRISPQQDGLTMSFSDGRPIGGAPGPFLEFSCDNFATGAQQLGRSGSCENSAETRGNIWVRVSLPGQPEHRDLWKPVP</sequence>
<feature type="region of interest" description="Disordered" evidence="4">
    <location>
        <begin position="1646"/>
        <end position="1676"/>
    </location>
</feature>
<proteinExistence type="predicted"/>
<dbReference type="GO" id="GO:0000272">
    <property type="term" value="P:polysaccharide catabolic process"/>
    <property type="evidence" value="ECO:0007669"/>
    <property type="project" value="UniProtKB-KW"/>
</dbReference>
<dbReference type="Gene3D" id="2.60.40.10">
    <property type="entry name" value="Immunoglobulins"/>
    <property type="match status" value="2"/>
</dbReference>
<keyword evidence="7" id="KW-1185">Reference proteome</keyword>
<dbReference type="SUPFAM" id="SSF50969">
    <property type="entry name" value="YVTN repeat-like/Quinoprotein amine dehydrogenase"/>
    <property type="match status" value="1"/>
</dbReference>
<dbReference type="InterPro" id="IPR036116">
    <property type="entry name" value="FN3_sf"/>
</dbReference>
<feature type="domain" description="Fibronectin type-III" evidence="5">
    <location>
        <begin position="1665"/>
        <end position="1784"/>
    </location>
</feature>
<protein>
    <submittedName>
        <fullName evidence="6">Fibronectin type III domain-containing protein</fullName>
    </submittedName>
</protein>
<dbReference type="NCBIfam" id="NF012211">
    <property type="entry name" value="tand_rpt_95"/>
    <property type="match status" value="1"/>
</dbReference>
<evidence type="ECO:0000256" key="2">
    <source>
        <dbReference type="ARBA" id="ARBA00023295"/>
    </source>
</evidence>
<dbReference type="PROSITE" id="PS50853">
    <property type="entry name" value="FN3"/>
    <property type="match status" value="2"/>
</dbReference>
<evidence type="ECO:0000259" key="5">
    <source>
        <dbReference type="PROSITE" id="PS50853"/>
    </source>
</evidence>
<keyword evidence="2" id="KW-0326">Glycosidase</keyword>
<dbReference type="CDD" id="cd00063">
    <property type="entry name" value="FN3"/>
    <property type="match status" value="1"/>
</dbReference>
<dbReference type="SMART" id="SM00060">
    <property type="entry name" value="FN3"/>
    <property type="match status" value="3"/>
</dbReference>
<dbReference type="PANTHER" id="PTHR13817">
    <property type="entry name" value="TITIN"/>
    <property type="match status" value="1"/>
</dbReference>
<feature type="domain" description="Fibronectin type-III" evidence="5">
    <location>
        <begin position="1466"/>
        <end position="1563"/>
    </location>
</feature>
<dbReference type="InterPro" id="IPR011044">
    <property type="entry name" value="Quino_amine_DH_bsu"/>
</dbReference>
<gene>
    <name evidence="6" type="ORF">ELQ92_06000</name>
</gene>